<organism evidence="2 3">
    <name type="scientific">Aureobasidium pullulans EXF-150</name>
    <dbReference type="NCBI Taxonomy" id="1043002"/>
    <lineage>
        <taxon>Eukaryota</taxon>
        <taxon>Fungi</taxon>
        <taxon>Dikarya</taxon>
        <taxon>Ascomycota</taxon>
        <taxon>Pezizomycotina</taxon>
        <taxon>Dothideomycetes</taxon>
        <taxon>Dothideomycetidae</taxon>
        <taxon>Dothideales</taxon>
        <taxon>Saccotheciaceae</taxon>
        <taxon>Aureobasidium</taxon>
    </lineage>
</organism>
<dbReference type="AlphaFoldDB" id="A0A074XSV3"/>
<dbReference type="OrthoDB" id="194443at2759"/>
<name>A0A074XSV3_AURPU</name>
<dbReference type="PROSITE" id="PS50097">
    <property type="entry name" value="BTB"/>
    <property type="match status" value="1"/>
</dbReference>
<reference evidence="2 3" key="1">
    <citation type="journal article" date="2014" name="BMC Genomics">
        <title>Genome sequencing of four Aureobasidium pullulans varieties: biotechnological potential, stress tolerance, and description of new species.</title>
        <authorList>
            <person name="Gostin Ar C."/>
            <person name="Ohm R.A."/>
            <person name="Kogej T."/>
            <person name="Sonjak S."/>
            <person name="Turk M."/>
            <person name="Zajc J."/>
            <person name="Zalar P."/>
            <person name="Grube M."/>
            <person name="Sun H."/>
            <person name="Han J."/>
            <person name="Sharma A."/>
            <person name="Chiniquy J."/>
            <person name="Ngan C.Y."/>
            <person name="Lipzen A."/>
            <person name="Barry K."/>
            <person name="Grigoriev I.V."/>
            <person name="Gunde-Cimerman N."/>
        </authorList>
    </citation>
    <scope>NUCLEOTIDE SEQUENCE [LARGE SCALE GENOMIC DNA]</scope>
    <source>
        <strain evidence="2 3">EXF-150</strain>
    </source>
</reference>
<protein>
    <recommendedName>
        <fullName evidence="1">BTB domain-containing protein</fullName>
    </recommendedName>
</protein>
<dbReference type="InterPro" id="IPR011333">
    <property type="entry name" value="SKP1/BTB/POZ_sf"/>
</dbReference>
<dbReference type="CDD" id="cd18186">
    <property type="entry name" value="BTB_POZ_ZBTB_KLHL-like"/>
    <property type="match status" value="1"/>
</dbReference>
<dbReference type="EMBL" id="KL584978">
    <property type="protein sequence ID" value="KEQ86724.1"/>
    <property type="molecule type" value="Genomic_DNA"/>
</dbReference>
<gene>
    <name evidence="2" type="ORF">M438DRAFT_353823</name>
</gene>
<dbReference type="SUPFAM" id="SSF54695">
    <property type="entry name" value="POZ domain"/>
    <property type="match status" value="1"/>
</dbReference>
<dbReference type="Proteomes" id="UP000030706">
    <property type="component" value="Unassembled WGS sequence"/>
</dbReference>
<evidence type="ECO:0000313" key="3">
    <source>
        <dbReference type="Proteomes" id="UP000030706"/>
    </source>
</evidence>
<dbReference type="STRING" id="1043002.A0A074XSV3"/>
<evidence type="ECO:0000313" key="2">
    <source>
        <dbReference type="EMBL" id="KEQ86724.1"/>
    </source>
</evidence>
<accession>A0A074XSV3</accession>
<feature type="domain" description="BTB" evidence="1">
    <location>
        <begin position="55"/>
        <end position="108"/>
    </location>
</feature>
<dbReference type="HOGENOM" id="CLU_085406_0_0_1"/>
<proteinExistence type="predicted"/>
<evidence type="ECO:0000259" key="1">
    <source>
        <dbReference type="PROSITE" id="PS50097"/>
    </source>
</evidence>
<sequence length="282" mass="31931">MAPTLNVEGHRWNITHTSYIISTSTDMIELRATNVDSHSEFGVNGPNTAPFKALVHKDLLCFYSPYYRAALKGEFAEAKQDFLTLDLPATQARRFVSWLYIGFFLPKEFTALYALYVFGDQTENMALCRFVMSRLVQIPRGKNANDHRLSLTTIEASMKTLNMLPTTSPLFRYIVDNLVNHWDANQPFDKKMCGSYDIPKEALFQIMSGLASKPVPLVNVSSGPLFVALSKCPCCRHQCNYHDHESMEEWEATCGSIPNVTRPDPTFVQNTKHQTAEEQAHP</sequence>
<dbReference type="Gene3D" id="3.30.710.10">
    <property type="entry name" value="Potassium Channel Kv1.1, Chain A"/>
    <property type="match status" value="1"/>
</dbReference>
<dbReference type="GeneID" id="40749214"/>
<dbReference type="RefSeq" id="XP_029762911.1">
    <property type="nucleotide sequence ID" value="XM_029906908.1"/>
</dbReference>
<keyword evidence="3" id="KW-1185">Reference proteome</keyword>
<dbReference type="InterPro" id="IPR000210">
    <property type="entry name" value="BTB/POZ_dom"/>
</dbReference>